<dbReference type="Gene3D" id="1.25.40.10">
    <property type="entry name" value="Tetratricopeptide repeat domain"/>
    <property type="match status" value="1"/>
</dbReference>
<name>A0A815DVD3_9BILA</name>
<accession>A0A815DVD3</accession>
<proteinExistence type="predicted"/>
<dbReference type="OrthoDB" id="10053840at2759"/>
<dbReference type="InterPro" id="IPR011990">
    <property type="entry name" value="TPR-like_helical_dom_sf"/>
</dbReference>
<protein>
    <recommendedName>
        <fullName evidence="4">Tetratricopeptide repeat protein</fullName>
    </recommendedName>
</protein>
<keyword evidence="3" id="KW-1185">Reference proteome</keyword>
<dbReference type="EMBL" id="CAJOBC010038259">
    <property type="protein sequence ID" value="CAF4129943.1"/>
    <property type="molecule type" value="Genomic_DNA"/>
</dbReference>
<dbReference type="SUPFAM" id="SSF48452">
    <property type="entry name" value="TPR-like"/>
    <property type="match status" value="1"/>
</dbReference>
<evidence type="ECO:0000313" key="3">
    <source>
        <dbReference type="Proteomes" id="UP000663829"/>
    </source>
</evidence>
<comment type="caution">
    <text evidence="1">The sequence shown here is derived from an EMBL/GenBank/DDBJ whole genome shotgun (WGS) entry which is preliminary data.</text>
</comment>
<gene>
    <name evidence="1" type="ORF">GPM918_LOCUS28604</name>
    <name evidence="2" type="ORF">SRO942_LOCUS29119</name>
</gene>
<evidence type="ECO:0008006" key="4">
    <source>
        <dbReference type="Google" id="ProtNLM"/>
    </source>
</evidence>
<sequence>MVEISLDVKNDYIYSIVLPTYHLRDPTPKYPAYSRCTAYYDQFFIFDRYTMEETLDEIDGKFRSGKHTEAITETQEFIEKIQTEESAKPLLYNAFNHLGRYLNFMGKHVEAVQAWEDGLKVLEDSGLDGDKLIDWINTSIQAARITHRQGKNQEISWLIT</sequence>
<dbReference type="EMBL" id="CAJNOQ010012554">
    <property type="protein sequence ID" value="CAF1302743.1"/>
    <property type="molecule type" value="Genomic_DNA"/>
</dbReference>
<organism evidence="1 3">
    <name type="scientific">Didymodactylos carnosus</name>
    <dbReference type="NCBI Taxonomy" id="1234261"/>
    <lineage>
        <taxon>Eukaryota</taxon>
        <taxon>Metazoa</taxon>
        <taxon>Spiralia</taxon>
        <taxon>Gnathifera</taxon>
        <taxon>Rotifera</taxon>
        <taxon>Eurotatoria</taxon>
        <taxon>Bdelloidea</taxon>
        <taxon>Philodinida</taxon>
        <taxon>Philodinidae</taxon>
        <taxon>Didymodactylos</taxon>
    </lineage>
</organism>
<dbReference type="AlphaFoldDB" id="A0A815DVD3"/>
<dbReference type="Proteomes" id="UP000663829">
    <property type="component" value="Unassembled WGS sequence"/>
</dbReference>
<dbReference type="Proteomes" id="UP000681722">
    <property type="component" value="Unassembled WGS sequence"/>
</dbReference>
<evidence type="ECO:0000313" key="2">
    <source>
        <dbReference type="EMBL" id="CAF4129943.1"/>
    </source>
</evidence>
<reference evidence="1" key="1">
    <citation type="submission" date="2021-02" db="EMBL/GenBank/DDBJ databases">
        <authorList>
            <person name="Nowell W R."/>
        </authorList>
    </citation>
    <scope>NUCLEOTIDE SEQUENCE</scope>
</reference>
<evidence type="ECO:0000313" key="1">
    <source>
        <dbReference type="EMBL" id="CAF1302743.1"/>
    </source>
</evidence>